<dbReference type="PANTHER" id="PTHR33507:SF3">
    <property type="entry name" value="INNER MEMBRANE PROTEIN YBBJ"/>
    <property type="match status" value="1"/>
</dbReference>
<feature type="domain" description="NfeD-like C-terminal" evidence="6">
    <location>
        <begin position="107"/>
        <end position="147"/>
    </location>
</feature>
<keyword evidence="8" id="KW-1185">Reference proteome</keyword>
<evidence type="ECO:0000259" key="6">
    <source>
        <dbReference type="Pfam" id="PF01957"/>
    </source>
</evidence>
<name>A0A1X1DIC6_9GAMM</name>
<keyword evidence="4 5" id="KW-0472">Membrane</keyword>
<keyword evidence="3 5" id="KW-1133">Transmembrane helix</keyword>
<evidence type="ECO:0000256" key="1">
    <source>
        <dbReference type="ARBA" id="ARBA00004141"/>
    </source>
</evidence>
<dbReference type="OrthoDB" id="6402862at2"/>
<dbReference type="Gene3D" id="2.40.50.140">
    <property type="entry name" value="Nucleic acid-binding proteins"/>
    <property type="match status" value="1"/>
</dbReference>
<sequence length="152" mass="16831">MLAALVNHPHWFWLTLGGLLLIAEMLGTSGYLLWSGIAALTVGLVRWALPFSWETQGVLFALLTLAAAFLWYRWLAHRQQRQPDMHLNQRAQQMRGVSLTLSEGLVNGLGHVRIGDGSWRVQAESDLPAGTRVVVTGVEGVTLRIVPQEAPR</sequence>
<comment type="subcellular location">
    <subcellularLocation>
        <location evidence="1">Membrane</location>
        <topology evidence="1">Multi-pass membrane protein</topology>
    </subcellularLocation>
</comment>
<evidence type="ECO:0000256" key="4">
    <source>
        <dbReference type="ARBA" id="ARBA00023136"/>
    </source>
</evidence>
<keyword evidence="2 5" id="KW-0812">Transmembrane</keyword>
<evidence type="ECO:0000313" key="7">
    <source>
        <dbReference type="EMBL" id="AUX95392.1"/>
    </source>
</evidence>
<dbReference type="KEGG" id="pgz:C2E15_06115"/>
<evidence type="ECO:0000313" key="8">
    <source>
        <dbReference type="Proteomes" id="UP000238365"/>
    </source>
</evidence>
<evidence type="ECO:0000256" key="5">
    <source>
        <dbReference type="SAM" id="Phobius"/>
    </source>
</evidence>
<protein>
    <recommendedName>
        <fullName evidence="6">NfeD-like C-terminal domain-containing protein</fullName>
    </recommendedName>
</protein>
<dbReference type="Proteomes" id="UP000238365">
    <property type="component" value="Chromosome"/>
</dbReference>
<proteinExistence type="predicted"/>
<gene>
    <name evidence="7" type="ORF">C2E15_06115</name>
</gene>
<evidence type="ECO:0000256" key="2">
    <source>
        <dbReference type="ARBA" id="ARBA00022692"/>
    </source>
</evidence>
<feature type="transmembrane region" description="Helical" evidence="5">
    <location>
        <begin position="12"/>
        <end position="37"/>
    </location>
</feature>
<dbReference type="GO" id="GO:0005886">
    <property type="term" value="C:plasma membrane"/>
    <property type="evidence" value="ECO:0007669"/>
    <property type="project" value="TreeGrafter"/>
</dbReference>
<dbReference type="EMBL" id="CP026377">
    <property type="protein sequence ID" value="AUX95392.1"/>
    <property type="molecule type" value="Genomic_DNA"/>
</dbReference>
<dbReference type="InterPro" id="IPR052165">
    <property type="entry name" value="Membrane_assoc_protease"/>
</dbReference>
<dbReference type="Pfam" id="PF01957">
    <property type="entry name" value="NfeD"/>
    <property type="match status" value="1"/>
</dbReference>
<dbReference type="PANTHER" id="PTHR33507">
    <property type="entry name" value="INNER MEMBRANE PROTEIN YBBJ"/>
    <property type="match status" value="1"/>
</dbReference>
<dbReference type="RefSeq" id="WP_104959094.1">
    <property type="nucleotide sequence ID" value="NZ_CP026377.1"/>
</dbReference>
<dbReference type="AlphaFoldDB" id="A0A1X1DIC6"/>
<dbReference type="InterPro" id="IPR012340">
    <property type="entry name" value="NA-bd_OB-fold"/>
</dbReference>
<feature type="transmembrane region" description="Helical" evidence="5">
    <location>
        <begin position="57"/>
        <end position="75"/>
    </location>
</feature>
<organism evidence="7 8">
    <name type="scientific">Mixta gaviniae</name>
    <dbReference type="NCBI Taxonomy" id="665914"/>
    <lineage>
        <taxon>Bacteria</taxon>
        <taxon>Pseudomonadati</taxon>
        <taxon>Pseudomonadota</taxon>
        <taxon>Gammaproteobacteria</taxon>
        <taxon>Enterobacterales</taxon>
        <taxon>Erwiniaceae</taxon>
        <taxon>Mixta</taxon>
    </lineage>
</organism>
<dbReference type="InterPro" id="IPR002810">
    <property type="entry name" value="NfeD-like_C"/>
</dbReference>
<reference evidence="7 8" key="1">
    <citation type="submission" date="2018-01" db="EMBL/GenBank/DDBJ databases">
        <title>Complete and assembled Genome of Pantoea gaviniae DSM22758T.</title>
        <authorList>
            <person name="Stevens M.J.A."/>
            <person name="Zurfluh K."/>
            <person name="Stephan R."/>
        </authorList>
    </citation>
    <scope>NUCLEOTIDE SEQUENCE [LARGE SCALE GENOMIC DNA]</scope>
    <source>
        <strain evidence="7 8">DSM 22758</strain>
    </source>
</reference>
<evidence type="ECO:0000256" key="3">
    <source>
        <dbReference type="ARBA" id="ARBA00022989"/>
    </source>
</evidence>
<accession>A0A1X1DIC6</accession>